<dbReference type="Proteomes" id="UP000275408">
    <property type="component" value="Unassembled WGS sequence"/>
</dbReference>
<feature type="coiled-coil region" evidence="1">
    <location>
        <begin position="41"/>
        <end position="110"/>
    </location>
</feature>
<feature type="region of interest" description="Disordered" evidence="2">
    <location>
        <begin position="441"/>
        <end position="462"/>
    </location>
</feature>
<feature type="coiled-coil region" evidence="1">
    <location>
        <begin position="819"/>
        <end position="846"/>
    </location>
</feature>
<feature type="region of interest" description="Disordered" evidence="2">
    <location>
        <begin position="1275"/>
        <end position="1350"/>
    </location>
</feature>
<dbReference type="GO" id="GO:0000146">
    <property type="term" value="F:microfilament motor activity"/>
    <property type="evidence" value="ECO:0007669"/>
    <property type="project" value="TreeGrafter"/>
</dbReference>
<dbReference type="GO" id="GO:0032982">
    <property type="term" value="C:myosin filament"/>
    <property type="evidence" value="ECO:0007669"/>
    <property type="project" value="TreeGrafter"/>
</dbReference>
<dbReference type="PANTHER" id="PTHR45615">
    <property type="entry name" value="MYOSIN HEAVY CHAIN, NON-MUSCLE"/>
    <property type="match status" value="1"/>
</dbReference>
<feature type="compositionally biased region" description="Polar residues" evidence="2">
    <location>
        <begin position="1362"/>
        <end position="1374"/>
    </location>
</feature>
<dbReference type="STRING" id="46731.A0A3M6TDK1"/>
<feature type="compositionally biased region" description="Basic and acidic residues" evidence="2">
    <location>
        <begin position="1519"/>
        <end position="1537"/>
    </location>
</feature>
<dbReference type="EMBL" id="RCHS01003816">
    <property type="protein sequence ID" value="RMX39453.1"/>
    <property type="molecule type" value="Genomic_DNA"/>
</dbReference>
<feature type="region of interest" description="Disordered" evidence="2">
    <location>
        <begin position="1355"/>
        <end position="1374"/>
    </location>
</feature>
<feature type="compositionally biased region" description="Basic residues" evidence="2">
    <location>
        <begin position="1276"/>
        <end position="1286"/>
    </location>
</feature>
<evidence type="ECO:0000313" key="4">
    <source>
        <dbReference type="Proteomes" id="UP000275408"/>
    </source>
</evidence>
<feature type="coiled-coil region" evidence="1">
    <location>
        <begin position="1082"/>
        <end position="1116"/>
    </location>
</feature>
<feature type="region of interest" description="Disordered" evidence="2">
    <location>
        <begin position="494"/>
        <end position="515"/>
    </location>
</feature>
<dbReference type="OrthoDB" id="5974661at2759"/>
<feature type="region of interest" description="Disordered" evidence="2">
    <location>
        <begin position="1507"/>
        <end position="1628"/>
    </location>
</feature>
<gene>
    <name evidence="3" type="ORF">pdam_00007598</name>
</gene>
<reference evidence="3 4" key="1">
    <citation type="journal article" date="2018" name="Sci. Rep.">
        <title>Comparative analysis of the Pocillopora damicornis genome highlights role of immune system in coral evolution.</title>
        <authorList>
            <person name="Cunning R."/>
            <person name="Bay R.A."/>
            <person name="Gillette P."/>
            <person name="Baker A.C."/>
            <person name="Traylor-Knowles N."/>
        </authorList>
    </citation>
    <scope>NUCLEOTIDE SEQUENCE [LARGE SCALE GENOMIC DNA]</scope>
    <source>
        <strain evidence="3">RSMAS</strain>
        <tissue evidence="3">Whole animal</tissue>
    </source>
</reference>
<feature type="compositionally biased region" description="Basic and acidic residues" evidence="2">
    <location>
        <begin position="1016"/>
        <end position="1028"/>
    </location>
</feature>
<keyword evidence="4" id="KW-1185">Reference proteome</keyword>
<evidence type="ECO:0000313" key="3">
    <source>
        <dbReference type="EMBL" id="RMX39453.1"/>
    </source>
</evidence>
<dbReference type="GO" id="GO:0016460">
    <property type="term" value="C:myosin II complex"/>
    <property type="evidence" value="ECO:0007669"/>
    <property type="project" value="TreeGrafter"/>
</dbReference>
<name>A0A3M6TDK1_POCDA</name>
<protein>
    <submittedName>
        <fullName evidence="3">Uncharacterized protein</fullName>
    </submittedName>
</protein>
<sequence>MDSVEQEPEAAYSGELAAESYLDFETELPLDFDPTFYESNYQQLLRDRDELRFRYEREKKDRESLEIKLHQEFDQKIHFEENLSEVSRNLASYEEELRSLRLENSHLKAQFSQLRTAIQTRVNLGTAAATQGGSEGASLSTSGGVFLSSSSGEGSFSGSTEMYKQEVALLAHENELFKQIIDVIDKQDYSKAILEDRVSENNNQKLRLFEEEVIRLEREKSLLEDRVRELERFTQEQERRLEEANSKAESDLRVCKRESKVLENELYSKSAVLEDYEFQMSQMKQAYEEEIHQVEIKLEIEISNNKQLQEQTHQLEENIRKIEEERKEILLKIEEAYKTENDVIEERTTLEETYSRDVSELRRNIEEEIQKKAELSMEIERLMAELIESDRQRKEMEDRFFREAQELKLQFEREREEIISYVNGSAVNQYMIPSNLMQQTHSSSQLISGGQGQLSTQEDGKRKLEEEIRKKERLEEENKKLLYQINELLEQNVSDGGSTTRVKDSMTATSQSTGSKQNLKELMYEINELRETCQILEREAKKKKEIENKNVELSEEIEELTSKKDDMIRKQRELVKELDNSLSSVQQVEDKNKRLTEDVESLSRKIREMEENFRNEKEDWMRNFSKDKTSQINDILSEKEALEKKYNEQVKVSRNMEAEINSLETRIYDLERLNERLERKKSEITAQLTEEINFERNRAKTVKEELEKSVEVFKKQTEQLESTLYDRKKKYDEEIRTLEEEKQRVRNEFDNEKEIYRRRFEEERKTMERRINEIEERLRKQNTSSSEFVSNQIALTSDEFPASNTINQPGVSTASQKTIIELKSKIDTLISEKKELQENLYDAERKYSRKFDDMEYDSDQKIKKLRSEIEEEYRRKIDDYERQIDNLRKTDSCQRDSKDIYQDGVGSMAELVRDHKEQMDELRRQIKLQLEAFESEKQTLKKELQNTTRIKDGEHRCLQNTVQKLTEEVKKLRHEKETLLSKIRKGKGNNNSRIKELSEAVTKVREECDIRLQKEREGTQKSMNELRRKLSVSESNRRSLEEKHRRDLHQLEIKFEYKKSELEQDTTSIESQLRESLQLEYRVALNKEREKYEETLRVLRKEITSLQEQRKQIQLKLSDQGIQSTYSLLLNKDFSANKESFLKTELDMEMRASRGKMEVTIHDLEREIEFLRKEKYDIKANYKQERAQMQEEFDRERDRLEEKYKRQIEDLKRKLQATAAQMKSTTLMDSKLRYSASVTESLKDKNLTLEAKRSSLESQMNFLKGRMDDIEERQARALRSKSKKATNVRFSPSLERSRDLGRHSGRLSSSMLDLSSSSLQRREKSGTPRIASRLQKLASSSREAKDSRSFLSQSLHDVRSVGQGSNTRNDQYLTSRGYDIGGSSSTASALQSGLTSCAPAPFFHARSLSGGFDATRSSTLLQPGGSFRSDQLFLPSVGILGGLSQAREFGALRGSTFGGFGGVSGLNSRFGFQRVMSGPSIYGLGIASGFNGGLHHSASLGNLHQQFSSQAAEVSPRQASKEISGKLDDEKASDDTPRQVISSAGAEVCEERNTSHSAGVPENDSGNGHSQEIPCVIESAEGESTALPEKDQPQEIPCVIQPAENQEGSQEEVIGSPIPHAEENSPET</sequence>
<feature type="coiled-coil region" evidence="1">
    <location>
        <begin position="1154"/>
        <end position="1273"/>
    </location>
</feature>
<evidence type="ECO:0000256" key="2">
    <source>
        <dbReference type="SAM" id="MobiDB-lite"/>
    </source>
</evidence>
<dbReference type="GO" id="GO:0051015">
    <property type="term" value="F:actin filament binding"/>
    <property type="evidence" value="ECO:0007669"/>
    <property type="project" value="TreeGrafter"/>
</dbReference>
<feature type="coiled-coil region" evidence="1">
    <location>
        <begin position="870"/>
        <end position="982"/>
    </location>
</feature>
<proteinExistence type="predicted"/>
<keyword evidence="1" id="KW-0175">Coiled coil</keyword>
<feature type="compositionally biased region" description="Low complexity" evidence="2">
    <location>
        <begin position="1307"/>
        <end position="1319"/>
    </location>
</feature>
<feature type="coiled-coil region" evidence="1">
    <location>
        <begin position="199"/>
        <end position="399"/>
    </location>
</feature>
<feature type="coiled-coil region" evidence="1">
    <location>
        <begin position="519"/>
        <end position="784"/>
    </location>
</feature>
<dbReference type="GO" id="GO:0005737">
    <property type="term" value="C:cytoplasm"/>
    <property type="evidence" value="ECO:0007669"/>
    <property type="project" value="TreeGrafter"/>
</dbReference>
<evidence type="ECO:0000256" key="1">
    <source>
        <dbReference type="SAM" id="Coils"/>
    </source>
</evidence>
<accession>A0A3M6TDK1</accession>
<comment type="caution">
    <text evidence="3">The sequence shown here is derived from an EMBL/GenBank/DDBJ whole genome shotgun (WGS) entry which is preliminary data.</text>
</comment>
<organism evidence="3 4">
    <name type="scientific">Pocillopora damicornis</name>
    <name type="common">Cauliflower coral</name>
    <name type="synonym">Millepora damicornis</name>
    <dbReference type="NCBI Taxonomy" id="46731"/>
    <lineage>
        <taxon>Eukaryota</taxon>
        <taxon>Metazoa</taxon>
        <taxon>Cnidaria</taxon>
        <taxon>Anthozoa</taxon>
        <taxon>Hexacorallia</taxon>
        <taxon>Scleractinia</taxon>
        <taxon>Astrocoeniina</taxon>
        <taxon>Pocilloporidae</taxon>
        <taxon>Pocillopora</taxon>
    </lineage>
</organism>
<dbReference type="PANTHER" id="PTHR45615:SF40">
    <property type="entry name" value="MYOSIN HEAVY CHAIN, NON-MUSCLE"/>
    <property type="match status" value="1"/>
</dbReference>
<feature type="region of interest" description="Disordered" evidence="2">
    <location>
        <begin position="1016"/>
        <end position="1043"/>
    </location>
</feature>